<keyword evidence="4" id="KW-1185">Reference proteome</keyword>
<protein>
    <recommendedName>
        <fullName evidence="2">DUF7708 domain-containing protein</fullName>
    </recommendedName>
</protein>
<name>A0AAE0MCD2_9PEZI</name>
<evidence type="ECO:0000313" key="4">
    <source>
        <dbReference type="Proteomes" id="UP001286456"/>
    </source>
</evidence>
<evidence type="ECO:0000313" key="3">
    <source>
        <dbReference type="EMBL" id="KAK3327020.1"/>
    </source>
</evidence>
<dbReference type="Proteomes" id="UP001286456">
    <property type="component" value="Unassembled WGS sequence"/>
</dbReference>
<dbReference type="AlphaFoldDB" id="A0AAE0MCD2"/>
<feature type="domain" description="DUF7708" evidence="2">
    <location>
        <begin position="84"/>
        <end position="229"/>
    </location>
</feature>
<gene>
    <name evidence="3" type="ORF">B0T19DRAFT_150873</name>
</gene>
<reference evidence="3" key="2">
    <citation type="submission" date="2023-06" db="EMBL/GenBank/DDBJ databases">
        <authorList>
            <consortium name="Lawrence Berkeley National Laboratory"/>
            <person name="Haridas S."/>
            <person name="Hensen N."/>
            <person name="Bonometti L."/>
            <person name="Westerberg I."/>
            <person name="Brannstrom I.O."/>
            <person name="Guillou S."/>
            <person name="Cros-Aarteil S."/>
            <person name="Calhoun S."/>
            <person name="Kuo A."/>
            <person name="Mondo S."/>
            <person name="Pangilinan J."/>
            <person name="Riley R."/>
            <person name="Labutti K."/>
            <person name="Andreopoulos B."/>
            <person name="Lipzen A."/>
            <person name="Chen C."/>
            <person name="Yanf M."/>
            <person name="Daum C."/>
            <person name="Ng V."/>
            <person name="Clum A."/>
            <person name="Steindorff A."/>
            <person name="Ohm R."/>
            <person name="Martin F."/>
            <person name="Silar P."/>
            <person name="Natvig D."/>
            <person name="Lalanne C."/>
            <person name="Gautier V."/>
            <person name="Ament-Velasquez S.L."/>
            <person name="Kruys A."/>
            <person name="Hutchinson M.I."/>
            <person name="Powell A.J."/>
            <person name="Barry K."/>
            <person name="Miller A.N."/>
            <person name="Grigoriev I.V."/>
            <person name="Debuchy R."/>
            <person name="Gladieux P."/>
            <person name="Thoren M.H."/>
            <person name="Johannesson H."/>
        </authorList>
    </citation>
    <scope>NUCLEOTIDE SEQUENCE</scope>
    <source>
        <strain evidence="3">SMH4131-1</strain>
    </source>
</reference>
<sequence length="574" mass="63702">MSRVSTPSELKGWYTGGSVDDVRVSGIAGKAFQAAAKQFLGSVTHEDTGRLIVTNAVSMLDIHQTVERSKMKYTSQAKHPKVLKWLQRFSSGVHFYSNVLDVFVQHHPEYVSLVWGAIKFIFTGIINHEETTKLMAKSLTQIGECLEGLQLTANLYPTPQITVAVEELYSHILKFLVRAHKWYNEGKLRHIVHSITQPVQLRYKDLLDDIKDASNKLDRIAKAAGQAEQRDMHLTLNGSTASIQEIHTKISGMASKLEGSEAQVDELMSKVVAFHAIQSGALLDTNQRISDIQLSNILTHLSDVPLDDPIKIYQQHLFFKKRRAAGLASTATTNAFWLSPKLKSWSSSPKSTLAVIKGGFTSRKNVQDFCVEVIEQLQNTDVPVLWALNRTNYTTATNDNTSTTTTATSSPFSIIDLLKYLTLQALQLNKTLRTEKTMAWRCAQFQSARTPQEWFNLFQAVINSFGRQVYLVVDLETVDVALRTHDGFNLVSAMMNAVASNDPPSANHPTKQKVLVAMYRASSFGCVTGDVSESAAVVPVKISGQRRQQAKGMRRGVSARVVRGLGRGRGGARR</sequence>
<evidence type="ECO:0000259" key="2">
    <source>
        <dbReference type="Pfam" id="PF24809"/>
    </source>
</evidence>
<reference evidence="3" key="1">
    <citation type="journal article" date="2023" name="Mol. Phylogenet. Evol.">
        <title>Genome-scale phylogeny and comparative genomics of the fungal order Sordariales.</title>
        <authorList>
            <person name="Hensen N."/>
            <person name="Bonometti L."/>
            <person name="Westerberg I."/>
            <person name="Brannstrom I.O."/>
            <person name="Guillou S."/>
            <person name="Cros-Aarteil S."/>
            <person name="Calhoun S."/>
            <person name="Haridas S."/>
            <person name="Kuo A."/>
            <person name="Mondo S."/>
            <person name="Pangilinan J."/>
            <person name="Riley R."/>
            <person name="LaButti K."/>
            <person name="Andreopoulos B."/>
            <person name="Lipzen A."/>
            <person name="Chen C."/>
            <person name="Yan M."/>
            <person name="Daum C."/>
            <person name="Ng V."/>
            <person name="Clum A."/>
            <person name="Steindorff A."/>
            <person name="Ohm R.A."/>
            <person name="Martin F."/>
            <person name="Silar P."/>
            <person name="Natvig D.O."/>
            <person name="Lalanne C."/>
            <person name="Gautier V."/>
            <person name="Ament-Velasquez S.L."/>
            <person name="Kruys A."/>
            <person name="Hutchinson M.I."/>
            <person name="Powell A.J."/>
            <person name="Barry K."/>
            <person name="Miller A.N."/>
            <person name="Grigoriev I.V."/>
            <person name="Debuchy R."/>
            <person name="Gladieux P."/>
            <person name="Hiltunen Thoren M."/>
            <person name="Johannesson H."/>
        </authorList>
    </citation>
    <scope>NUCLEOTIDE SEQUENCE</scope>
    <source>
        <strain evidence="3">SMH4131-1</strain>
    </source>
</reference>
<keyword evidence="1" id="KW-0175">Coiled coil</keyword>
<dbReference type="InterPro" id="IPR056125">
    <property type="entry name" value="DUF7708"/>
</dbReference>
<proteinExistence type="predicted"/>
<dbReference type="Pfam" id="PF24809">
    <property type="entry name" value="DUF7708"/>
    <property type="match status" value="1"/>
</dbReference>
<comment type="caution">
    <text evidence="3">The sequence shown here is derived from an EMBL/GenBank/DDBJ whole genome shotgun (WGS) entry which is preliminary data.</text>
</comment>
<feature type="coiled-coil region" evidence="1">
    <location>
        <begin position="203"/>
        <end position="230"/>
    </location>
</feature>
<evidence type="ECO:0000256" key="1">
    <source>
        <dbReference type="SAM" id="Coils"/>
    </source>
</evidence>
<dbReference type="EMBL" id="JAUEPO010000003">
    <property type="protein sequence ID" value="KAK3327020.1"/>
    <property type="molecule type" value="Genomic_DNA"/>
</dbReference>
<accession>A0AAE0MCD2</accession>
<organism evidence="3 4">
    <name type="scientific">Cercophora scortea</name>
    <dbReference type="NCBI Taxonomy" id="314031"/>
    <lineage>
        <taxon>Eukaryota</taxon>
        <taxon>Fungi</taxon>
        <taxon>Dikarya</taxon>
        <taxon>Ascomycota</taxon>
        <taxon>Pezizomycotina</taxon>
        <taxon>Sordariomycetes</taxon>
        <taxon>Sordariomycetidae</taxon>
        <taxon>Sordariales</taxon>
        <taxon>Lasiosphaeriaceae</taxon>
        <taxon>Cercophora</taxon>
    </lineage>
</organism>